<dbReference type="Proteomes" id="UP000553706">
    <property type="component" value="Unassembled WGS sequence"/>
</dbReference>
<keyword evidence="3" id="KW-1185">Reference proteome</keyword>
<accession>A0A840VAL0</accession>
<dbReference type="InterPro" id="IPR006141">
    <property type="entry name" value="Intein_N"/>
</dbReference>
<dbReference type="Pfam" id="PF13403">
    <property type="entry name" value="Hint_2"/>
    <property type="match status" value="1"/>
</dbReference>
<gene>
    <name evidence="2" type="ORF">HNP71_000091</name>
</gene>
<comment type="caution">
    <text evidence="2">The sequence shown here is derived from an EMBL/GenBank/DDBJ whole genome shotgun (WGS) entry which is preliminary data.</text>
</comment>
<protein>
    <recommendedName>
        <fullName evidence="1">Hedgehog/Intein (Hint) domain-containing protein</fullName>
    </recommendedName>
</protein>
<feature type="domain" description="Hedgehog/Intein (Hint)" evidence="1">
    <location>
        <begin position="190"/>
        <end position="325"/>
    </location>
</feature>
<dbReference type="AlphaFoldDB" id="A0A840VAL0"/>
<dbReference type="SUPFAM" id="SSF51294">
    <property type="entry name" value="Hedgehog/intein (Hint) domain"/>
    <property type="match status" value="1"/>
</dbReference>
<name>A0A840VAL0_9PROT</name>
<dbReference type="InterPro" id="IPR028992">
    <property type="entry name" value="Hedgehog/Intein_dom"/>
</dbReference>
<evidence type="ECO:0000313" key="2">
    <source>
        <dbReference type="EMBL" id="MBB5371867.1"/>
    </source>
</evidence>
<sequence length="382" mass="40947">MASYSIASGGTLTITQPLTVGMNIEFLNNTDDSGVLIFTNGAMGVNTATVNGTLSTSAYFGGTVLNFQPWNYGIPGDQVTLQVIKSLFSELDVASTAAADNAEFAGFATLAAASADTILIVDGTVRPGPGTPFTLNANEQHIIDEMAVGLFGSAANSATLVLSFSDIRENPNSNHPYIDGVFVTDTPVNPCFVSGTRILTPRGEVPVEELREGDLVITHEGEERPIIWIGRREVEIATQLRPELVRPVVIEPGALGDGIPAHELRLSPDHALYLDGMLVPAKALINWANIRQDHGARRVTYYHIELLCHGVIFAEAAPVESFLDTGHRSVFDNAEDAVIALPAAMQARREAESCAPLCTSGPELETIRQRIASRMVGIRLSR</sequence>
<dbReference type="PROSITE" id="PS50817">
    <property type="entry name" value="INTEIN_N_TER"/>
    <property type="match status" value="1"/>
</dbReference>
<dbReference type="RefSeq" id="WP_183264887.1">
    <property type="nucleotide sequence ID" value="NZ_JACHFJ010000001.1"/>
</dbReference>
<dbReference type="Gene3D" id="2.170.16.10">
    <property type="entry name" value="Hedgehog/Intein (Hint) domain"/>
    <property type="match status" value="1"/>
</dbReference>
<dbReference type="GO" id="GO:0016539">
    <property type="term" value="P:intein-mediated protein splicing"/>
    <property type="evidence" value="ECO:0007669"/>
    <property type="project" value="InterPro"/>
</dbReference>
<evidence type="ECO:0000259" key="1">
    <source>
        <dbReference type="Pfam" id="PF13403"/>
    </source>
</evidence>
<evidence type="ECO:0000313" key="3">
    <source>
        <dbReference type="Proteomes" id="UP000553706"/>
    </source>
</evidence>
<organism evidence="2 3">
    <name type="scientific">Acidocella aromatica</name>
    <dbReference type="NCBI Taxonomy" id="1303579"/>
    <lineage>
        <taxon>Bacteria</taxon>
        <taxon>Pseudomonadati</taxon>
        <taxon>Pseudomonadota</taxon>
        <taxon>Alphaproteobacteria</taxon>
        <taxon>Acetobacterales</taxon>
        <taxon>Acidocellaceae</taxon>
        <taxon>Acidocella</taxon>
    </lineage>
</organism>
<reference evidence="2 3" key="1">
    <citation type="submission" date="2020-08" db="EMBL/GenBank/DDBJ databases">
        <title>Genomic Encyclopedia of Type Strains, Phase IV (KMG-IV): sequencing the most valuable type-strain genomes for metagenomic binning, comparative biology and taxonomic classification.</title>
        <authorList>
            <person name="Goeker M."/>
        </authorList>
    </citation>
    <scope>NUCLEOTIDE SEQUENCE [LARGE SCALE GENOMIC DNA]</scope>
    <source>
        <strain evidence="2 3">DSM 27026</strain>
    </source>
</reference>
<dbReference type="InterPro" id="IPR036844">
    <property type="entry name" value="Hint_dom_sf"/>
</dbReference>
<proteinExistence type="predicted"/>
<dbReference type="EMBL" id="JACHFJ010000001">
    <property type="protein sequence ID" value="MBB5371867.1"/>
    <property type="molecule type" value="Genomic_DNA"/>
</dbReference>